<dbReference type="EMBL" id="FNCF01000001">
    <property type="protein sequence ID" value="SDF62668.1"/>
    <property type="molecule type" value="Genomic_DNA"/>
</dbReference>
<dbReference type="PANTHER" id="PTHR11559">
    <property type="entry name" value="CARBOXYLESTERASE"/>
    <property type="match status" value="1"/>
</dbReference>
<evidence type="ECO:0000313" key="5">
    <source>
        <dbReference type="EMBL" id="SDF62668.1"/>
    </source>
</evidence>
<protein>
    <recommendedName>
        <fullName evidence="3">Carboxylic ester hydrolase</fullName>
        <ecNumber evidence="3">3.1.1.-</ecNumber>
    </recommendedName>
</protein>
<dbReference type="RefSeq" id="WP_091058242.1">
    <property type="nucleotide sequence ID" value="NZ_FNCF01000001.1"/>
</dbReference>
<dbReference type="InterPro" id="IPR019826">
    <property type="entry name" value="Carboxylesterase_B_AS"/>
</dbReference>
<sequence length="506" mass="51930">MTTAQGVPVEVQVTGGTVRGVDEGGVSRFLGVPYAAPPFGEHRMAPPAPVQPWGGVRDASAYGPTAPKGDYPPQYQPLLPEQVIPGEECLNLNVWTPTDAVGTGRLPVLVWVHGGSFMNGSGSVLEYDGTAFARDGVVCVTINYRLAAEGFLFTDGDAGAGRANLGLQDQVAALRWVQENVAAFGGDPARVTVAGESAGAMSVTTLLAMPSAEGLVAQAITQSGAAAHTLTPETGRQVAATLADALGVAPTREAIAAVPLGTLVEAASDLVVEVQTAPDPARWGSLALSLLPFAPVVDGTVLPRHPLEAFAAGASAGVRVLVGSNREEARLFLVAPGAIDLVDEPTLVGGAGAYGLQAEGLDLYRRNRPGASPGDVLAAVVTDWFFAVPAIRHAEAREAGGGTTWAYRFDCPHPAENGGLGAAHAVEIPYVFATAHQPSAHPLAGASPSDDVVATAHGTWVAFVTTGDPGWAPYTSATRTTGVLTERVSVVDDPDGAERAAWDGIR</sequence>
<dbReference type="Gene3D" id="3.40.50.1820">
    <property type="entry name" value="alpha/beta hydrolase"/>
    <property type="match status" value="1"/>
</dbReference>
<dbReference type="EC" id="3.1.1.-" evidence="3"/>
<dbReference type="InterPro" id="IPR050309">
    <property type="entry name" value="Type-B_Carboxylest/Lipase"/>
</dbReference>
<evidence type="ECO:0000313" key="6">
    <source>
        <dbReference type="Proteomes" id="UP000198863"/>
    </source>
</evidence>
<evidence type="ECO:0000256" key="1">
    <source>
        <dbReference type="ARBA" id="ARBA00005964"/>
    </source>
</evidence>
<dbReference type="OrthoDB" id="3199405at2"/>
<evidence type="ECO:0000259" key="4">
    <source>
        <dbReference type="Pfam" id="PF00135"/>
    </source>
</evidence>
<keyword evidence="6" id="KW-1185">Reference proteome</keyword>
<dbReference type="Pfam" id="PF00135">
    <property type="entry name" value="COesterase"/>
    <property type="match status" value="2"/>
</dbReference>
<feature type="domain" description="Carboxylesterase type B" evidence="4">
    <location>
        <begin position="375"/>
        <end position="470"/>
    </location>
</feature>
<comment type="similarity">
    <text evidence="1 3">Belongs to the type-B carboxylesterase/lipase family.</text>
</comment>
<dbReference type="GO" id="GO:0016787">
    <property type="term" value="F:hydrolase activity"/>
    <property type="evidence" value="ECO:0007669"/>
    <property type="project" value="UniProtKB-KW"/>
</dbReference>
<name>A0A1G7ML97_9ACTN</name>
<evidence type="ECO:0000256" key="3">
    <source>
        <dbReference type="RuleBase" id="RU361235"/>
    </source>
</evidence>
<dbReference type="SUPFAM" id="SSF53474">
    <property type="entry name" value="alpha/beta-Hydrolases"/>
    <property type="match status" value="1"/>
</dbReference>
<keyword evidence="2 3" id="KW-0378">Hydrolase</keyword>
<dbReference type="InterPro" id="IPR029058">
    <property type="entry name" value="AB_hydrolase_fold"/>
</dbReference>
<evidence type="ECO:0000256" key="2">
    <source>
        <dbReference type="ARBA" id="ARBA00022801"/>
    </source>
</evidence>
<dbReference type="PROSITE" id="PS00122">
    <property type="entry name" value="CARBOXYLESTERASE_B_1"/>
    <property type="match status" value="1"/>
</dbReference>
<dbReference type="Proteomes" id="UP000198863">
    <property type="component" value="Unassembled WGS sequence"/>
</dbReference>
<accession>A0A1G7ML97</accession>
<organism evidence="5 6">
    <name type="scientific">Klenkia brasiliensis</name>
    <dbReference type="NCBI Taxonomy" id="333142"/>
    <lineage>
        <taxon>Bacteria</taxon>
        <taxon>Bacillati</taxon>
        <taxon>Actinomycetota</taxon>
        <taxon>Actinomycetes</taxon>
        <taxon>Geodermatophilales</taxon>
        <taxon>Geodermatophilaceae</taxon>
        <taxon>Klenkia</taxon>
    </lineage>
</organism>
<feature type="domain" description="Carboxylesterase type B" evidence="4">
    <location>
        <begin position="10"/>
        <end position="334"/>
    </location>
</feature>
<proteinExistence type="inferred from homology"/>
<dbReference type="InterPro" id="IPR002018">
    <property type="entry name" value="CarbesteraseB"/>
</dbReference>
<gene>
    <name evidence="5" type="ORF">SAMN05660324_0702</name>
</gene>
<reference evidence="6" key="1">
    <citation type="submission" date="2016-10" db="EMBL/GenBank/DDBJ databases">
        <authorList>
            <person name="Varghese N."/>
            <person name="Submissions S."/>
        </authorList>
    </citation>
    <scope>NUCLEOTIDE SEQUENCE [LARGE SCALE GENOMIC DNA]</scope>
    <source>
        <strain evidence="6">DSM 44526</strain>
    </source>
</reference>
<dbReference type="AlphaFoldDB" id="A0A1G7ML97"/>